<dbReference type="Gene3D" id="3.40.50.300">
    <property type="entry name" value="P-loop containing nucleotide triphosphate hydrolases"/>
    <property type="match status" value="1"/>
</dbReference>
<protein>
    <submittedName>
        <fullName evidence="1">Uncharacterized protein</fullName>
    </submittedName>
</protein>
<proteinExistence type="predicted"/>
<organism evidence="1 2">
    <name type="scientific">Dreissena polymorpha</name>
    <name type="common">Zebra mussel</name>
    <name type="synonym">Mytilus polymorpha</name>
    <dbReference type="NCBI Taxonomy" id="45954"/>
    <lineage>
        <taxon>Eukaryota</taxon>
        <taxon>Metazoa</taxon>
        <taxon>Spiralia</taxon>
        <taxon>Lophotrochozoa</taxon>
        <taxon>Mollusca</taxon>
        <taxon>Bivalvia</taxon>
        <taxon>Autobranchia</taxon>
        <taxon>Heteroconchia</taxon>
        <taxon>Euheterodonta</taxon>
        <taxon>Imparidentia</taxon>
        <taxon>Neoheterodontei</taxon>
        <taxon>Myida</taxon>
        <taxon>Dreissenoidea</taxon>
        <taxon>Dreissenidae</taxon>
        <taxon>Dreissena</taxon>
    </lineage>
</organism>
<keyword evidence="2" id="KW-1185">Reference proteome</keyword>
<dbReference type="AlphaFoldDB" id="A0A9D4CJE3"/>
<dbReference type="Proteomes" id="UP000828390">
    <property type="component" value="Unassembled WGS sequence"/>
</dbReference>
<dbReference type="EMBL" id="JAIWYP010000012">
    <property type="protein sequence ID" value="KAH3725632.1"/>
    <property type="molecule type" value="Genomic_DNA"/>
</dbReference>
<dbReference type="Gene3D" id="3.30.70.1390">
    <property type="entry name" value="ROC domain from the Parkinson's disease-associated leucine-rich repeat kinase 2"/>
    <property type="match status" value="1"/>
</dbReference>
<reference evidence="1" key="2">
    <citation type="submission" date="2020-11" db="EMBL/GenBank/DDBJ databases">
        <authorList>
            <person name="McCartney M.A."/>
            <person name="Auch B."/>
            <person name="Kono T."/>
            <person name="Mallez S."/>
            <person name="Becker A."/>
            <person name="Gohl D.M."/>
            <person name="Silverstein K.A.T."/>
            <person name="Koren S."/>
            <person name="Bechman K.B."/>
            <person name="Herman A."/>
            <person name="Abrahante J.E."/>
            <person name="Garbe J."/>
        </authorList>
    </citation>
    <scope>NUCLEOTIDE SEQUENCE</scope>
    <source>
        <strain evidence="1">Duluth1</strain>
        <tissue evidence="1">Whole animal</tissue>
    </source>
</reference>
<comment type="caution">
    <text evidence="1">The sequence shown here is derived from an EMBL/GenBank/DDBJ whole genome shotgun (WGS) entry which is preliminary data.</text>
</comment>
<accession>A0A9D4CJE3</accession>
<reference evidence="1" key="1">
    <citation type="journal article" date="2019" name="bioRxiv">
        <title>The Genome of the Zebra Mussel, Dreissena polymorpha: A Resource for Invasive Species Research.</title>
        <authorList>
            <person name="McCartney M.A."/>
            <person name="Auch B."/>
            <person name="Kono T."/>
            <person name="Mallez S."/>
            <person name="Zhang Y."/>
            <person name="Obille A."/>
            <person name="Becker A."/>
            <person name="Abrahante J.E."/>
            <person name="Garbe J."/>
            <person name="Badalamenti J.P."/>
            <person name="Herman A."/>
            <person name="Mangelson H."/>
            <person name="Liachko I."/>
            <person name="Sullivan S."/>
            <person name="Sone E.D."/>
            <person name="Koren S."/>
            <person name="Silverstein K.A.T."/>
            <person name="Beckman K.B."/>
            <person name="Gohl D.M."/>
        </authorList>
    </citation>
    <scope>NUCLEOTIDE SEQUENCE</scope>
    <source>
        <strain evidence="1">Duluth1</strain>
        <tissue evidence="1">Whole animal</tissue>
    </source>
</reference>
<sequence length="225" mass="25751">MAEGSKTADDHPVVGNDEILEIARNLRSLANEIPNAGQQSDDKTIEIFQIGWKKDKNIRLMVVGMYGVGKSLLVNNLIKDLPKIKDLLIVFNENSILLQQLEFHFFILRDKNIIPPSTEGIDLHICKVMEDGDWCIDKEYKSQKYMKMLENACNKTDDFVQMVSPLVEAIQNDTNNKPSSDTHVSLEKAEKEITVFVWDFAGQTLYYSTHQLFLNQMSTYLVLSY</sequence>
<gene>
    <name evidence="1" type="ORF">DPMN_051480</name>
</gene>
<dbReference type="Pfam" id="PF08477">
    <property type="entry name" value="Roc"/>
    <property type="match status" value="1"/>
</dbReference>
<name>A0A9D4CJE3_DREPO</name>
<dbReference type="InterPro" id="IPR027417">
    <property type="entry name" value="P-loop_NTPase"/>
</dbReference>
<evidence type="ECO:0000313" key="1">
    <source>
        <dbReference type="EMBL" id="KAH3725632.1"/>
    </source>
</evidence>
<evidence type="ECO:0000313" key="2">
    <source>
        <dbReference type="Proteomes" id="UP000828390"/>
    </source>
</evidence>
<dbReference type="SUPFAM" id="SSF52540">
    <property type="entry name" value="P-loop containing nucleoside triphosphate hydrolases"/>
    <property type="match status" value="1"/>
</dbReference>